<protein>
    <submittedName>
        <fullName evidence="5">HU family DNA-binding protein</fullName>
    </submittedName>
</protein>
<dbReference type="RefSeq" id="WP_268062770.1">
    <property type="nucleotide sequence ID" value="NZ_JAPQFJ010000025.1"/>
</dbReference>
<dbReference type="EMBL" id="JAPQFJ010000025">
    <property type="protein sequence ID" value="MCY6960333.1"/>
    <property type="molecule type" value="Genomic_DNA"/>
</dbReference>
<dbReference type="Proteomes" id="UP001144612">
    <property type="component" value="Unassembled WGS sequence"/>
</dbReference>
<dbReference type="Gene3D" id="4.10.520.10">
    <property type="entry name" value="IHF-like DNA-binding proteins"/>
    <property type="match status" value="1"/>
</dbReference>
<keyword evidence="2" id="KW-0226">DNA condensation</keyword>
<evidence type="ECO:0000256" key="2">
    <source>
        <dbReference type="ARBA" id="ARBA00023067"/>
    </source>
</evidence>
<dbReference type="PRINTS" id="PR01727">
    <property type="entry name" value="DNABINDINGHU"/>
</dbReference>
<dbReference type="SUPFAM" id="SSF47729">
    <property type="entry name" value="IHF-like DNA-binding proteins"/>
    <property type="match status" value="1"/>
</dbReference>
<reference evidence="5" key="1">
    <citation type="submission" date="2022-12" db="EMBL/GenBank/DDBJ databases">
        <title>Clostridium sp. nov., isolated from industrial wastewater.</title>
        <authorList>
            <person name="Jiayan W."/>
        </authorList>
    </citation>
    <scope>NUCLEOTIDE SEQUENCE</scope>
    <source>
        <strain evidence="5">ZC22-4</strain>
    </source>
</reference>
<evidence type="ECO:0000313" key="6">
    <source>
        <dbReference type="Proteomes" id="UP001144612"/>
    </source>
</evidence>
<comment type="similarity">
    <text evidence="1 4">Belongs to the bacterial histone-like protein family.</text>
</comment>
<accession>A0ABT4DF85</accession>
<keyword evidence="6" id="KW-1185">Reference proteome</keyword>
<dbReference type="Pfam" id="PF00216">
    <property type="entry name" value="Bac_DNA_binding"/>
    <property type="match status" value="1"/>
</dbReference>
<name>A0ABT4DF85_9CLOT</name>
<comment type="caution">
    <text evidence="5">The sequence shown here is derived from an EMBL/GenBank/DDBJ whole genome shotgun (WGS) entry which is preliminary data.</text>
</comment>
<sequence length="92" mass="10208">MNKAELIASMAEKTQLTKKDAEAALKAFIESVEEALGKGEKVQLIGFGTFETRERAERKGRNPRTKEEIVIPASTVPVFKAGKEFKDIVNNK</sequence>
<dbReference type="PANTHER" id="PTHR33175:SF3">
    <property type="entry name" value="DNA-BINDING PROTEIN HU-BETA"/>
    <property type="match status" value="1"/>
</dbReference>
<evidence type="ECO:0000256" key="4">
    <source>
        <dbReference type="RuleBase" id="RU003939"/>
    </source>
</evidence>
<dbReference type="PROSITE" id="PS00045">
    <property type="entry name" value="HISTONE_LIKE"/>
    <property type="match status" value="1"/>
</dbReference>
<evidence type="ECO:0000313" key="5">
    <source>
        <dbReference type="EMBL" id="MCY6960333.1"/>
    </source>
</evidence>
<evidence type="ECO:0000256" key="1">
    <source>
        <dbReference type="ARBA" id="ARBA00010529"/>
    </source>
</evidence>
<dbReference type="GO" id="GO:0003677">
    <property type="term" value="F:DNA binding"/>
    <property type="evidence" value="ECO:0007669"/>
    <property type="project" value="UniProtKB-KW"/>
</dbReference>
<organism evidence="5 6">
    <name type="scientific">Clostridium brassicae</name>
    <dbReference type="NCBI Taxonomy" id="2999072"/>
    <lineage>
        <taxon>Bacteria</taxon>
        <taxon>Bacillati</taxon>
        <taxon>Bacillota</taxon>
        <taxon>Clostridia</taxon>
        <taxon>Eubacteriales</taxon>
        <taxon>Clostridiaceae</taxon>
        <taxon>Clostridium</taxon>
    </lineage>
</organism>
<evidence type="ECO:0000256" key="3">
    <source>
        <dbReference type="ARBA" id="ARBA00023125"/>
    </source>
</evidence>
<dbReference type="InterPro" id="IPR020816">
    <property type="entry name" value="Histone-like_DNA-bd_CS"/>
</dbReference>
<proteinExistence type="inferred from homology"/>
<dbReference type="SMART" id="SM00411">
    <property type="entry name" value="BHL"/>
    <property type="match status" value="1"/>
</dbReference>
<dbReference type="InterPro" id="IPR010992">
    <property type="entry name" value="IHF-like_DNA-bd_dom_sf"/>
</dbReference>
<keyword evidence="3 5" id="KW-0238">DNA-binding</keyword>
<gene>
    <name evidence="5" type="ORF">OW729_17075</name>
</gene>
<dbReference type="PANTHER" id="PTHR33175">
    <property type="entry name" value="DNA-BINDING PROTEIN HU"/>
    <property type="match status" value="1"/>
</dbReference>
<dbReference type="CDD" id="cd13831">
    <property type="entry name" value="HU"/>
    <property type="match status" value="1"/>
</dbReference>
<dbReference type="InterPro" id="IPR000119">
    <property type="entry name" value="Hist_DNA-bd"/>
</dbReference>